<organism evidence="1 2">
    <name type="scientific">Mesorhizobium shangrilense</name>
    <dbReference type="NCBI Taxonomy" id="460060"/>
    <lineage>
        <taxon>Bacteria</taxon>
        <taxon>Pseudomonadati</taxon>
        <taxon>Pseudomonadota</taxon>
        <taxon>Alphaproteobacteria</taxon>
        <taxon>Hyphomicrobiales</taxon>
        <taxon>Phyllobacteriaceae</taxon>
        <taxon>Mesorhizobium</taxon>
    </lineage>
</organism>
<reference evidence="1 2" key="1">
    <citation type="submission" date="2024-06" db="EMBL/GenBank/DDBJ databases">
        <authorList>
            <person name="Kim D.-U."/>
        </authorList>
    </citation>
    <scope>NUCLEOTIDE SEQUENCE [LARGE SCALE GENOMIC DNA]</scope>
    <source>
        <strain evidence="1 2">KACC15460</strain>
    </source>
</reference>
<evidence type="ECO:0000313" key="2">
    <source>
        <dbReference type="Proteomes" id="UP001548832"/>
    </source>
</evidence>
<sequence>MVRFTSVPVPESFPAGGEPVGGAVITAGQRCRVILLSLLCDRNHWWRHWLFDDAFVQCNDRLFIGGGTCYQPAPILKGKNESALSIPVQRFFRILKGWPWQKSLKRPPARWR</sequence>
<dbReference type="Proteomes" id="UP001548832">
    <property type="component" value="Unassembled WGS sequence"/>
</dbReference>
<comment type="caution">
    <text evidence="1">The sequence shown here is derived from an EMBL/GenBank/DDBJ whole genome shotgun (WGS) entry which is preliminary data.</text>
</comment>
<dbReference type="EMBL" id="JBEWSZ010000001">
    <property type="protein sequence ID" value="MET2827337.1"/>
    <property type="molecule type" value="Genomic_DNA"/>
</dbReference>
<protein>
    <submittedName>
        <fullName evidence="1">Uncharacterized protein</fullName>
    </submittedName>
</protein>
<dbReference type="RefSeq" id="WP_354459367.1">
    <property type="nucleotide sequence ID" value="NZ_JBEWSZ010000001.1"/>
</dbReference>
<name>A0ABV2DBA6_9HYPH</name>
<accession>A0ABV2DBA6</accession>
<keyword evidence="2" id="KW-1185">Reference proteome</keyword>
<gene>
    <name evidence="1" type="ORF">ABVQ20_10160</name>
</gene>
<proteinExistence type="predicted"/>
<evidence type="ECO:0000313" key="1">
    <source>
        <dbReference type="EMBL" id="MET2827337.1"/>
    </source>
</evidence>